<feature type="compositionally biased region" description="Gly residues" evidence="1">
    <location>
        <begin position="932"/>
        <end position="945"/>
    </location>
</feature>
<feature type="compositionally biased region" description="Polar residues" evidence="1">
    <location>
        <begin position="8"/>
        <end position="26"/>
    </location>
</feature>
<feature type="compositionally biased region" description="Low complexity" evidence="1">
    <location>
        <begin position="354"/>
        <end position="365"/>
    </location>
</feature>
<keyword evidence="3" id="KW-1185">Reference proteome</keyword>
<reference evidence="2 3" key="1">
    <citation type="journal article" date="2018" name="Evol. Lett.">
        <title>Horizontal gene cluster transfer increased hallucinogenic mushroom diversity.</title>
        <authorList>
            <person name="Reynolds H.T."/>
            <person name="Vijayakumar V."/>
            <person name="Gluck-Thaler E."/>
            <person name="Korotkin H.B."/>
            <person name="Matheny P.B."/>
            <person name="Slot J.C."/>
        </authorList>
    </citation>
    <scope>NUCLEOTIDE SEQUENCE [LARGE SCALE GENOMIC DNA]</scope>
    <source>
        <strain evidence="2 3">2629</strain>
    </source>
</reference>
<feature type="compositionally biased region" description="Basic and acidic residues" evidence="1">
    <location>
        <begin position="550"/>
        <end position="565"/>
    </location>
</feature>
<accession>A0A409YLT0</accession>
<feature type="compositionally biased region" description="Low complexity" evidence="1">
    <location>
        <begin position="190"/>
        <end position="203"/>
    </location>
</feature>
<feature type="compositionally biased region" description="Polar residues" evidence="1">
    <location>
        <begin position="705"/>
        <end position="727"/>
    </location>
</feature>
<feature type="compositionally biased region" description="Polar residues" evidence="1">
    <location>
        <begin position="419"/>
        <end position="437"/>
    </location>
</feature>
<sequence>MSRRRSLFDNSLLFSPNDSTNNANTPSRSNFLSARLSSFSSEFATLFRSHTISGQKVTGLEFSRDAHEPVLTNKVLQSGYADNTATGQHTNSSQNVNSSPPPSQMQDERPSRKQKPENRFYNFLTRSRSRSRSKHDHETTTTPTPKSSSKSRSSSHQKPSNIQHHSLPSPPQSPGSKPVTRIQSRPLSSTTTATNTTITPATPKARRYNQALPGSPTSVRASRPATAPAVTAPVTARQVSNSNSTASSHQSQAPSKTARRKLHELFSLPLRRKSTSRSRSRSRPSTPVLLSQSDHPPLPIPVSPGLSLGFDTYEDDITPRPHSKASPPYPELDYVQMRTPSPTPGPRILKVMNPSTPTATPGSTTIKLPRIFSGSSKTTPAKQSSMDSATTTPPTPSTTSHPLPPLPTSNISHPIKRIPSQSHYRRSSASTATEGTYATPQNSSVVVNAVGMSSSSSLGHSKMNPPTIIHTPPTPLKPGENVSGNGTHPPPLPTKSGFGFGGSSRLGFQHHVHAMKGSLDSGYRYRINTSMGVVDEEGRASPARSSSVKVKGEVRTNGKEKERETAPTPAPSTVPRVSTTKMSSAVRATKHGSFDFERPGAWASAALSGVPGVQRTGSNSTTGSGASGHLGYDLALKKERESTYGPGLAGVGTLQREVSMRRAKEREDELKRKEEEEKRKEKERERAKRRASSNERREKEKRPLTANSSQRTTPTGSDHAHGSTSTNGKGSSWGKAAGKRSKTASGGGVTRITMTAHHPLFDFEPPVPSPTRSTGSTSGHGQANNGVYSNGYSAYGSLYYEKAAEKEQQRLRDEKERYSSKKGSEKDKSAVPVPSLPSPIATIPSGTTSSGGVPVTSAAAIGSLSKPNTMLIQKPLPPISIHQPPMYNATGHRSGTKGRSLDLNLGLAWAPSKVRADALLPSSNLFARSASQGGGNRRGRSGIGNGSVEISRSASGESSRGHGYGGKGDGGDLNGVERSKLGREVAELFRSALDKDGYALFKNYVHRFDAHEIPFDGPNGIVTLVQRLLVNAPHLEEEGRSRLLDRFIRIILQQA</sequence>
<evidence type="ECO:0000313" key="3">
    <source>
        <dbReference type="Proteomes" id="UP000284842"/>
    </source>
</evidence>
<feature type="compositionally biased region" description="Basic residues" evidence="1">
    <location>
        <begin position="270"/>
        <end position="282"/>
    </location>
</feature>
<dbReference type="OrthoDB" id="3260940at2759"/>
<feature type="region of interest" description="Disordered" evidence="1">
    <location>
        <begin position="536"/>
        <end position="586"/>
    </location>
</feature>
<feature type="compositionally biased region" description="Basic and acidic residues" evidence="1">
    <location>
        <begin position="658"/>
        <end position="703"/>
    </location>
</feature>
<comment type="caution">
    <text evidence="2">The sequence shown here is derived from an EMBL/GenBank/DDBJ whole genome shotgun (WGS) entry which is preliminary data.</text>
</comment>
<feature type="compositionally biased region" description="Basic and acidic residues" evidence="1">
    <location>
        <begin position="806"/>
        <end position="829"/>
    </location>
</feature>
<feature type="region of interest" description="Disordered" evidence="1">
    <location>
        <begin position="643"/>
        <end position="788"/>
    </location>
</feature>
<gene>
    <name evidence="2" type="ORF">CVT24_010618</name>
</gene>
<organism evidence="2 3">
    <name type="scientific">Panaeolus cyanescens</name>
    <dbReference type="NCBI Taxonomy" id="181874"/>
    <lineage>
        <taxon>Eukaryota</taxon>
        <taxon>Fungi</taxon>
        <taxon>Dikarya</taxon>
        <taxon>Basidiomycota</taxon>
        <taxon>Agaricomycotina</taxon>
        <taxon>Agaricomycetes</taxon>
        <taxon>Agaricomycetidae</taxon>
        <taxon>Agaricales</taxon>
        <taxon>Agaricineae</taxon>
        <taxon>Galeropsidaceae</taxon>
        <taxon>Panaeolus</taxon>
    </lineage>
</organism>
<feature type="region of interest" description="Disordered" evidence="1">
    <location>
        <begin position="1"/>
        <end position="26"/>
    </location>
</feature>
<dbReference type="AlphaFoldDB" id="A0A409YLT0"/>
<feature type="compositionally biased region" description="Low complexity" evidence="1">
    <location>
        <begin position="218"/>
        <end position="253"/>
    </location>
</feature>
<evidence type="ECO:0000256" key="1">
    <source>
        <dbReference type="SAM" id="MobiDB-lite"/>
    </source>
</evidence>
<dbReference type="Proteomes" id="UP000284842">
    <property type="component" value="Unassembled WGS sequence"/>
</dbReference>
<feature type="compositionally biased region" description="Polar residues" evidence="1">
    <location>
        <begin position="373"/>
        <end position="389"/>
    </location>
</feature>
<feature type="compositionally biased region" description="Low complexity" evidence="1">
    <location>
        <begin position="140"/>
        <end position="160"/>
    </location>
</feature>
<feature type="compositionally biased region" description="Low complexity" evidence="1">
    <location>
        <begin position="770"/>
        <end position="781"/>
    </location>
</feature>
<proteinExistence type="predicted"/>
<name>A0A409YLT0_9AGAR</name>
<dbReference type="STRING" id="181874.A0A409YLT0"/>
<feature type="region of interest" description="Disordered" evidence="1">
    <location>
        <begin position="928"/>
        <end position="976"/>
    </location>
</feature>
<feature type="region of interest" description="Disordered" evidence="1">
    <location>
        <begin position="806"/>
        <end position="853"/>
    </location>
</feature>
<dbReference type="InParanoid" id="A0A409YLT0"/>
<dbReference type="EMBL" id="NHTK01000995">
    <property type="protein sequence ID" value="PPR04043.1"/>
    <property type="molecule type" value="Genomic_DNA"/>
</dbReference>
<feature type="region of interest" description="Disordered" evidence="1">
    <location>
        <begin position="82"/>
        <end position="437"/>
    </location>
</feature>
<feature type="compositionally biased region" description="Gly residues" evidence="1">
    <location>
        <begin position="962"/>
        <end position="973"/>
    </location>
</feature>
<protein>
    <submittedName>
        <fullName evidence="2">Uncharacterized protein</fullName>
    </submittedName>
</protein>
<evidence type="ECO:0000313" key="2">
    <source>
        <dbReference type="EMBL" id="PPR04043.1"/>
    </source>
</evidence>
<feature type="compositionally biased region" description="Basic and acidic residues" evidence="1">
    <location>
        <begin position="106"/>
        <end position="118"/>
    </location>
</feature>